<evidence type="ECO:0000313" key="5">
    <source>
        <dbReference type="Proteomes" id="UP000694941"/>
    </source>
</evidence>
<keyword evidence="3" id="KW-0812">Transmembrane</keyword>
<reference evidence="6" key="1">
    <citation type="submission" date="2025-08" db="UniProtKB">
        <authorList>
            <consortium name="RefSeq"/>
        </authorList>
    </citation>
    <scope>IDENTIFICATION</scope>
    <source>
        <tissue evidence="6">Muscle</tissue>
    </source>
</reference>
<evidence type="ECO:0000256" key="4">
    <source>
        <dbReference type="SAM" id="SignalP"/>
    </source>
</evidence>
<dbReference type="Proteomes" id="UP000694941">
    <property type="component" value="Unplaced"/>
</dbReference>
<name>A0ABM1B174_LIMPO</name>
<dbReference type="Pfam" id="PF17064">
    <property type="entry name" value="QVR"/>
    <property type="match status" value="1"/>
</dbReference>
<accession>A0ABM1B174</accession>
<dbReference type="InterPro" id="IPR050975">
    <property type="entry name" value="Sleep_regulator"/>
</dbReference>
<proteinExistence type="predicted"/>
<keyword evidence="3" id="KW-0472">Membrane</keyword>
<evidence type="ECO:0000256" key="3">
    <source>
        <dbReference type="SAM" id="Phobius"/>
    </source>
</evidence>
<gene>
    <name evidence="6" type="primary">LOC106457780</name>
</gene>
<feature type="chain" id="PRO_5047006087" evidence="4">
    <location>
        <begin position="27"/>
        <end position="152"/>
    </location>
</feature>
<keyword evidence="2" id="KW-0325">Glycoprotein</keyword>
<keyword evidence="3" id="KW-1133">Transmembrane helix</keyword>
<evidence type="ECO:0000313" key="6">
    <source>
        <dbReference type="RefSeq" id="XP_013772681.1"/>
    </source>
</evidence>
<dbReference type="PANTHER" id="PTHR33562">
    <property type="entry name" value="ATILLA, ISOFORM B-RELATED-RELATED"/>
    <property type="match status" value="1"/>
</dbReference>
<keyword evidence="5" id="KW-1185">Reference proteome</keyword>
<dbReference type="PANTHER" id="PTHR33562:SF2">
    <property type="entry name" value="PROTEIN QUIVER"/>
    <property type="match status" value="1"/>
</dbReference>
<dbReference type="InterPro" id="IPR031424">
    <property type="entry name" value="QVR-like"/>
</dbReference>
<keyword evidence="1 4" id="KW-0732">Signal</keyword>
<sequence>MSGVWVTRSAYTVAVVFVMVFQGGDAIKCWECNSLYDPNCADPFDNYTVAATDCADRFLPHYPNVSATLCRKIIQKVNNEYRYIRSCGWVHGEERFEGSCYKRAGTFHVMIDYCNCANDRCNNAIYNTPSWIPLVVLIVLVFVLEPTGQVIN</sequence>
<evidence type="ECO:0000256" key="1">
    <source>
        <dbReference type="ARBA" id="ARBA00022729"/>
    </source>
</evidence>
<protein>
    <submittedName>
        <fullName evidence="6">Uncharacterized protein LOC106457780</fullName>
    </submittedName>
</protein>
<feature type="transmembrane region" description="Helical" evidence="3">
    <location>
        <begin position="124"/>
        <end position="144"/>
    </location>
</feature>
<dbReference type="GeneID" id="106457780"/>
<evidence type="ECO:0000256" key="2">
    <source>
        <dbReference type="ARBA" id="ARBA00023180"/>
    </source>
</evidence>
<feature type="signal peptide" evidence="4">
    <location>
        <begin position="1"/>
        <end position="26"/>
    </location>
</feature>
<dbReference type="RefSeq" id="XP_013772681.1">
    <property type="nucleotide sequence ID" value="XM_013917227.2"/>
</dbReference>
<organism evidence="5 6">
    <name type="scientific">Limulus polyphemus</name>
    <name type="common">Atlantic horseshoe crab</name>
    <dbReference type="NCBI Taxonomy" id="6850"/>
    <lineage>
        <taxon>Eukaryota</taxon>
        <taxon>Metazoa</taxon>
        <taxon>Ecdysozoa</taxon>
        <taxon>Arthropoda</taxon>
        <taxon>Chelicerata</taxon>
        <taxon>Merostomata</taxon>
        <taxon>Xiphosura</taxon>
        <taxon>Limulidae</taxon>
        <taxon>Limulus</taxon>
    </lineage>
</organism>